<feature type="transmembrane region" description="Helical" evidence="1">
    <location>
        <begin position="60"/>
        <end position="76"/>
    </location>
</feature>
<keyword evidence="1" id="KW-0812">Transmembrane</keyword>
<comment type="caution">
    <text evidence="2">The sequence shown here is derived from an EMBL/GenBank/DDBJ whole genome shotgun (WGS) entry which is preliminary data.</text>
</comment>
<keyword evidence="3" id="KW-1185">Reference proteome</keyword>
<dbReference type="EMBL" id="JBHTLM010000026">
    <property type="protein sequence ID" value="MFD1179179.1"/>
    <property type="molecule type" value="Genomic_DNA"/>
</dbReference>
<feature type="transmembrane region" description="Helical" evidence="1">
    <location>
        <begin position="136"/>
        <end position="154"/>
    </location>
</feature>
<evidence type="ECO:0000313" key="2">
    <source>
        <dbReference type="EMBL" id="MFD1179179.1"/>
    </source>
</evidence>
<keyword evidence="1" id="KW-1133">Transmembrane helix</keyword>
<accession>A0ABW3S305</accession>
<evidence type="ECO:0000313" key="3">
    <source>
        <dbReference type="Proteomes" id="UP001597262"/>
    </source>
</evidence>
<sequence length="248" mass="27162">MGSVFLEFYKLRRKRIFLMIPLLLSVELAWACISVSMALAQHPGEVGWADTVMTVSSMNGLFLPILSAVIVSRICDMEHKGNTWKMLMSASVKRSRLYAAKYACAVLLLLFAVILQVVVITAFGAANAFPALPGGMLLKFIGSAMLTSLAVVALQQWVSLVVKNQAFALSLGMFGGFIGLTADLFPAAIRRFFIWSYYTGLGPVTYSYENEIMKFVDNPVHPILPLIALLAALLAYTLGSIHFGRQDV</sequence>
<reference evidence="3" key="1">
    <citation type="journal article" date="2019" name="Int. J. Syst. Evol. Microbiol.">
        <title>The Global Catalogue of Microorganisms (GCM) 10K type strain sequencing project: providing services to taxonomists for standard genome sequencing and annotation.</title>
        <authorList>
            <consortium name="The Broad Institute Genomics Platform"/>
            <consortium name="The Broad Institute Genome Sequencing Center for Infectious Disease"/>
            <person name="Wu L."/>
            <person name="Ma J."/>
        </authorList>
    </citation>
    <scope>NUCLEOTIDE SEQUENCE [LARGE SCALE GENOMIC DNA]</scope>
    <source>
        <strain evidence="3">CCUG 59189</strain>
    </source>
</reference>
<name>A0ABW3S305_9BACL</name>
<dbReference type="CDD" id="cd21809">
    <property type="entry name" value="ABC-2_lan_permease-like"/>
    <property type="match status" value="1"/>
</dbReference>
<dbReference type="PANTHER" id="PTHR37305">
    <property type="entry name" value="INTEGRAL MEMBRANE PROTEIN-RELATED"/>
    <property type="match status" value="1"/>
</dbReference>
<keyword evidence="1" id="KW-0472">Membrane</keyword>
<feature type="transmembrane region" description="Helical" evidence="1">
    <location>
        <begin position="166"/>
        <end position="189"/>
    </location>
</feature>
<feature type="transmembrane region" description="Helical" evidence="1">
    <location>
        <begin position="223"/>
        <end position="243"/>
    </location>
</feature>
<proteinExistence type="predicted"/>
<dbReference type="PANTHER" id="PTHR37305:SF1">
    <property type="entry name" value="MEMBRANE PROTEIN"/>
    <property type="match status" value="1"/>
</dbReference>
<dbReference type="RefSeq" id="WP_379321607.1">
    <property type="nucleotide sequence ID" value="NZ_JBHTLM010000026.1"/>
</dbReference>
<gene>
    <name evidence="2" type="ORF">ACFQ3W_23200</name>
</gene>
<feature type="transmembrane region" description="Helical" evidence="1">
    <location>
        <begin position="16"/>
        <end position="40"/>
    </location>
</feature>
<organism evidence="2 3">
    <name type="scientific">Paenibacillus puldeungensis</name>
    <dbReference type="NCBI Taxonomy" id="696536"/>
    <lineage>
        <taxon>Bacteria</taxon>
        <taxon>Bacillati</taxon>
        <taxon>Bacillota</taxon>
        <taxon>Bacilli</taxon>
        <taxon>Bacillales</taxon>
        <taxon>Paenibacillaceae</taxon>
        <taxon>Paenibacillus</taxon>
    </lineage>
</organism>
<dbReference type="Pfam" id="PF12730">
    <property type="entry name" value="ABC2_membrane_4"/>
    <property type="match status" value="1"/>
</dbReference>
<protein>
    <submittedName>
        <fullName evidence="2">ABC transporter permease</fullName>
    </submittedName>
</protein>
<feature type="transmembrane region" description="Helical" evidence="1">
    <location>
        <begin position="97"/>
        <end position="124"/>
    </location>
</feature>
<evidence type="ECO:0000256" key="1">
    <source>
        <dbReference type="SAM" id="Phobius"/>
    </source>
</evidence>
<dbReference type="Proteomes" id="UP001597262">
    <property type="component" value="Unassembled WGS sequence"/>
</dbReference>